<keyword evidence="4 8" id="KW-1003">Cell membrane</keyword>
<feature type="transmembrane region" description="Helical" evidence="9">
    <location>
        <begin position="316"/>
        <end position="338"/>
    </location>
</feature>
<name>A0A948WXF6_9BACT</name>
<feature type="transmembrane region" description="Helical" evidence="9">
    <location>
        <begin position="371"/>
        <end position="404"/>
    </location>
</feature>
<dbReference type="InterPro" id="IPR006043">
    <property type="entry name" value="NCS2"/>
</dbReference>
<comment type="similarity">
    <text evidence="2 8">Belongs to the nucleobase:cation symporter-2 (NCS2) (TC 2.A.40) family. Azg-like subfamily.</text>
</comment>
<organism evidence="10 11">
    <name type="scientific">Candidatus Phocaeicola faecigallinarum</name>
    <dbReference type="NCBI Taxonomy" id="2838732"/>
    <lineage>
        <taxon>Bacteria</taxon>
        <taxon>Pseudomonadati</taxon>
        <taxon>Bacteroidota</taxon>
        <taxon>Bacteroidia</taxon>
        <taxon>Bacteroidales</taxon>
        <taxon>Bacteroidaceae</taxon>
        <taxon>Phocaeicola</taxon>
    </lineage>
</organism>
<dbReference type="InterPro" id="IPR026033">
    <property type="entry name" value="Azg-like_bact_archaea"/>
</dbReference>
<feature type="transmembrane region" description="Helical" evidence="9">
    <location>
        <begin position="411"/>
        <end position="427"/>
    </location>
</feature>
<keyword evidence="3 8" id="KW-0813">Transport</keyword>
<dbReference type="InterPro" id="IPR045018">
    <property type="entry name" value="Azg-like"/>
</dbReference>
<feature type="transmembrane region" description="Helical" evidence="9">
    <location>
        <begin position="134"/>
        <end position="155"/>
    </location>
</feature>
<keyword evidence="6 8" id="KW-1133">Transmembrane helix</keyword>
<evidence type="ECO:0000256" key="6">
    <source>
        <dbReference type="ARBA" id="ARBA00022989"/>
    </source>
</evidence>
<dbReference type="Pfam" id="PF00860">
    <property type="entry name" value="Xan_ur_permease"/>
    <property type="match status" value="1"/>
</dbReference>
<evidence type="ECO:0000313" key="10">
    <source>
        <dbReference type="EMBL" id="MBU3838695.1"/>
    </source>
</evidence>
<proteinExistence type="inferred from homology"/>
<evidence type="ECO:0000256" key="9">
    <source>
        <dbReference type="SAM" id="Phobius"/>
    </source>
</evidence>
<evidence type="ECO:0000256" key="5">
    <source>
        <dbReference type="ARBA" id="ARBA00022692"/>
    </source>
</evidence>
<evidence type="ECO:0000256" key="8">
    <source>
        <dbReference type="PIRNR" id="PIRNR005353"/>
    </source>
</evidence>
<evidence type="ECO:0000313" key="11">
    <source>
        <dbReference type="Proteomes" id="UP000783796"/>
    </source>
</evidence>
<dbReference type="PANTHER" id="PTHR43337">
    <property type="entry name" value="XANTHINE/URACIL PERMEASE C887.17-RELATED"/>
    <property type="match status" value="1"/>
</dbReference>
<evidence type="ECO:0000256" key="7">
    <source>
        <dbReference type="ARBA" id="ARBA00023136"/>
    </source>
</evidence>
<dbReference type="PANTHER" id="PTHR43337:SF1">
    <property type="entry name" value="XANTHINE_URACIL PERMEASE C887.17-RELATED"/>
    <property type="match status" value="1"/>
</dbReference>
<feature type="transmembrane region" description="Helical" evidence="9">
    <location>
        <begin position="193"/>
        <end position="210"/>
    </location>
</feature>
<reference evidence="10" key="1">
    <citation type="journal article" date="2021" name="PeerJ">
        <title>Extensive microbial diversity within the chicken gut microbiome revealed by metagenomics and culture.</title>
        <authorList>
            <person name="Gilroy R."/>
            <person name="Ravi A."/>
            <person name="Getino M."/>
            <person name="Pursley I."/>
            <person name="Horton D.L."/>
            <person name="Alikhan N.F."/>
            <person name="Baker D."/>
            <person name="Gharbi K."/>
            <person name="Hall N."/>
            <person name="Watson M."/>
            <person name="Adriaenssens E.M."/>
            <person name="Foster-Nyarko E."/>
            <person name="Jarju S."/>
            <person name="Secka A."/>
            <person name="Antonio M."/>
            <person name="Oren A."/>
            <person name="Chaudhuri R.R."/>
            <person name="La Ragione R."/>
            <person name="Hildebrand F."/>
            <person name="Pallen M.J."/>
        </authorList>
    </citation>
    <scope>NUCLEOTIDE SEQUENCE</scope>
    <source>
        <strain evidence="10">G4-2901</strain>
    </source>
</reference>
<protein>
    <submittedName>
        <fullName evidence="10">NCS2 family permease</fullName>
    </submittedName>
</protein>
<evidence type="ECO:0000256" key="3">
    <source>
        <dbReference type="ARBA" id="ARBA00022448"/>
    </source>
</evidence>
<evidence type="ECO:0000256" key="1">
    <source>
        <dbReference type="ARBA" id="ARBA00004651"/>
    </source>
</evidence>
<comment type="caution">
    <text evidence="10">The sequence shown here is derived from an EMBL/GenBank/DDBJ whole genome shotgun (WGS) entry which is preliminary data.</text>
</comment>
<dbReference type="GO" id="GO:0005886">
    <property type="term" value="C:plasma membrane"/>
    <property type="evidence" value="ECO:0007669"/>
    <property type="project" value="UniProtKB-SubCell"/>
</dbReference>
<feature type="transmembrane region" description="Helical" evidence="9">
    <location>
        <begin position="48"/>
        <end position="69"/>
    </location>
</feature>
<evidence type="ECO:0000256" key="2">
    <source>
        <dbReference type="ARBA" id="ARBA00005697"/>
    </source>
</evidence>
<dbReference type="AlphaFoldDB" id="A0A948WXF6"/>
<feature type="transmembrane region" description="Helical" evidence="9">
    <location>
        <begin position="240"/>
        <end position="262"/>
    </location>
</feature>
<evidence type="ECO:0000256" key="4">
    <source>
        <dbReference type="ARBA" id="ARBA00022475"/>
    </source>
</evidence>
<keyword evidence="7 8" id="KW-0472">Membrane</keyword>
<keyword evidence="5 8" id="KW-0812">Transmembrane</keyword>
<feature type="transmembrane region" description="Helical" evidence="9">
    <location>
        <begin position="282"/>
        <end position="304"/>
    </location>
</feature>
<dbReference type="Proteomes" id="UP000783796">
    <property type="component" value="Unassembled WGS sequence"/>
</dbReference>
<comment type="subcellular location">
    <subcellularLocation>
        <location evidence="1 8">Cell membrane</location>
        <topology evidence="1 8">Multi-pass membrane protein</topology>
    </subcellularLocation>
</comment>
<accession>A0A948WXF6</accession>
<dbReference type="GO" id="GO:0005345">
    <property type="term" value="F:purine nucleobase transmembrane transporter activity"/>
    <property type="evidence" value="ECO:0007669"/>
    <property type="project" value="TreeGrafter"/>
</dbReference>
<sequence length="428" mass="45681">MLEKLFGFDKNVTRVRTEILAGITTFLTMAYILAVNPNILSATGMDKGALFTTTVVASAFATLLMAFYAKLPFGLAPGMGLNAFFAYTVCLTMGYSWQFALTAVLIEGIIFILLTVTNLREKIVDAIPVTLKNAIGAGIGLFISFIGLQNAGIIVNNDATLISMGNITSGPALLGMIGLVVTSLLLVKGVRGALLFGILITTLIGIPMGITKFDGIFSTPPSIEPIFWQFEWHNIFTKEMIVVVFTFLFVDMFDTIGTLVGVTTKAGMMDKNGKIPHLKQAFMVDAIGTTAGAMLGTSTITTFVESASGVGEGGRSGLTSFVTAVCFLLSLFLAPFFLSVPGAATAPVLILVGLMMMSSVLKVNFADYSEAIPAFICIIFMPLAYSISDGIVLGMISYVLINLLTGKYKKLSIGMYILAAIFVLKFFV</sequence>
<dbReference type="PIRSF" id="PIRSF005353">
    <property type="entry name" value="PbuG"/>
    <property type="match status" value="1"/>
</dbReference>
<feature type="transmembrane region" description="Helical" evidence="9">
    <location>
        <begin position="19"/>
        <end position="36"/>
    </location>
</feature>
<dbReference type="EMBL" id="JAHLFW010000086">
    <property type="protein sequence ID" value="MBU3838695.1"/>
    <property type="molecule type" value="Genomic_DNA"/>
</dbReference>
<feature type="transmembrane region" description="Helical" evidence="9">
    <location>
        <begin position="167"/>
        <end position="186"/>
    </location>
</feature>
<gene>
    <name evidence="10" type="ORF">H9777_10385</name>
</gene>
<reference evidence="10" key="2">
    <citation type="submission" date="2021-04" db="EMBL/GenBank/DDBJ databases">
        <authorList>
            <person name="Gilroy R."/>
        </authorList>
    </citation>
    <scope>NUCLEOTIDE SEQUENCE</scope>
    <source>
        <strain evidence="10">G4-2901</strain>
    </source>
</reference>
<feature type="transmembrane region" description="Helical" evidence="9">
    <location>
        <begin position="84"/>
        <end position="114"/>
    </location>
</feature>